<gene>
    <name evidence="1" type="ORF">N8A98_01655</name>
</gene>
<evidence type="ECO:0000313" key="2">
    <source>
        <dbReference type="Proteomes" id="UP001061862"/>
    </source>
</evidence>
<keyword evidence="2" id="KW-1185">Reference proteome</keyword>
<evidence type="ECO:0008006" key="3">
    <source>
        <dbReference type="Google" id="ProtNLM"/>
    </source>
</evidence>
<sequence length="101" mass="11691">MNVVEVFLPLDTGRGEPIPLETIEGLVAGLSDRFGGATAYTREPALGLWRRATTIERDRIIVVEVMVEQLDEQWWSDYRQRLEREFSQERVLIRATVCRTI</sequence>
<dbReference type="Proteomes" id="UP001061862">
    <property type="component" value="Plasmid p_unnamed1"/>
</dbReference>
<organism evidence="1 2">
    <name type="scientific">Devosia neptuniae</name>
    <dbReference type="NCBI Taxonomy" id="191302"/>
    <lineage>
        <taxon>Bacteria</taxon>
        <taxon>Pseudomonadati</taxon>
        <taxon>Pseudomonadota</taxon>
        <taxon>Alphaproteobacteria</taxon>
        <taxon>Hyphomicrobiales</taxon>
        <taxon>Devosiaceae</taxon>
        <taxon>Devosia</taxon>
    </lineage>
</organism>
<dbReference type="EMBL" id="CP104964">
    <property type="protein sequence ID" value="UXN67794.1"/>
    <property type="molecule type" value="Genomic_DNA"/>
</dbReference>
<protein>
    <recommendedName>
        <fullName evidence="3">DUF3240 domain-containing protein</fullName>
    </recommendedName>
</protein>
<keyword evidence="1" id="KW-0614">Plasmid</keyword>
<dbReference type="RefSeq" id="WP_113123748.1">
    <property type="nucleotide sequence ID" value="NZ_CP104964.1"/>
</dbReference>
<accession>A0ABY6C672</accession>
<geneLocation type="plasmid" evidence="1 2">
    <name>p_unnamed1</name>
</geneLocation>
<reference evidence="1 2" key="1">
    <citation type="submission" date="2022-09" db="EMBL/GenBank/DDBJ databases">
        <title>Interaction between co-microsymbionts with complementary sets of symbiotic genes in legume-rhizobium systems.</title>
        <authorList>
            <person name="Safronova V."/>
            <person name="Sazanova A."/>
            <person name="Afonin A."/>
            <person name="Chirak E."/>
        </authorList>
    </citation>
    <scope>NUCLEOTIDE SEQUENCE [LARGE SCALE GENOMIC DNA]</scope>
    <source>
        <strain evidence="1 2">A18/4-1</strain>
        <plasmid evidence="1 2">p_unnamed1</plasmid>
    </source>
</reference>
<proteinExistence type="predicted"/>
<name>A0ABY6C672_9HYPH</name>
<evidence type="ECO:0000313" key="1">
    <source>
        <dbReference type="EMBL" id="UXN67794.1"/>
    </source>
</evidence>